<dbReference type="Pfam" id="PF00954">
    <property type="entry name" value="S_locus_glycop"/>
    <property type="match status" value="1"/>
</dbReference>
<evidence type="ECO:0000256" key="8">
    <source>
        <dbReference type="ARBA" id="ARBA00022777"/>
    </source>
</evidence>
<feature type="domain" description="EGF-like" evidence="16">
    <location>
        <begin position="269"/>
        <end position="304"/>
    </location>
</feature>
<name>A0A022QKT8_ERYGU</name>
<dbReference type="Pfam" id="PF08276">
    <property type="entry name" value="PAN_2"/>
    <property type="match status" value="1"/>
</dbReference>
<dbReference type="eggNOG" id="ENOG502SHKV">
    <property type="taxonomic scope" value="Eukaryota"/>
</dbReference>
<sequence>TDAKNTLGPNQLLMNGETLISANQRFQLGFFNPSPTTDPNLYLAIWYNGIQPLTAVWVANRAKPLRGNAVRLHMNSRGDLFIGDDQGNTICLSRSSNAPPAASVSSPSLILLDSGNLVIVSDSNKTTYVWQSFDSPSDTMLPGMKLGWDLKSKTDRVLTSWLTSNDPFSGDFVFRVESHDSPQLILQKNGVTESRWGPWNGQRFSGASNLNDNPVFKIVYHYSPEEVYFTFEMSDLSVLLRLVVSSVGSVQFLKWKSTSRVWVPMVTLNKDTCDRYGPCGPYGICYADGPGCHCLKGFRANSPQDWNRLDCTDGCRRRNALNCSDGGGDGFVKYSGIKLPDNFTVRPGLSPKKCEGSCLKDCSCMAYANIDMYANGSVCLVWLDELVDIRDSYKDGDELYIRMARVELGKNDEMFDDVQLYDMKTVSAATDNFSAANKIGEGGFGPVYQGELKTGEKIAVKRLSEHSNQGLAEFKNEVHMIVQLQHRNLVKLLGCCIHRDERMLIYEYMPNKSLDQFLFDPAKKRLLQMEMRITILKGIARALEYLHFGSRLRVIHRDLKASNILLDDAMVPRISDFGLARNSENEHAEVTRRVIGTHGYMSPEYVMDGYYSTKSDIFSFGVLALEMISGQKNWGFHHPDHDFNLIGHAWKLWKDGKDLELIEPVLEQAYEETEVSRCIQVGLLCVQQITDERPVMSQVVSMLENDKIKIPEPKEPGFFTPRSRRPPPGIGSAMAWTSYSVNGLTLTDLTART</sequence>
<dbReference type="CDD" id="cd00028">
    <property type="entry name" value="B_lectin"/>
    <property type="match status" value="1"/>
</dbReference>
<dbReference type="SUPFAM" id="SSF56112">
    <property type="entry name" value="Protein kinase-like (PK-like)"/>
    <property type="match status" value="1"/>
</dbReference>
<evidence type="ECO:0000256" key="12">
    <source>
        <dbReference type="ARBA" id="ARBA00047899"/>
    </source>
</evidence>
<dbReference type="FunFam" id="3.30.200.20:FF:000195">
    <property type="entry name" value="G-type lectin S-receptor-like serine/threonine-protein kinase"/>
    <property type="match status" value="1"/>
</dbReference>
<keyword evidence="14" id="KW-0245">EGF-like domain</keyword>
<proteinExistence type="predicted"/>
<dbReference type="PANTHER" id="PTHR27002:SF1097">
    <property type="entry name" value="RECEPTOR-LIKE SERINE_THREONINE-PROTEIN KINASE"/>
    <property type="match status" value="1"/>
</dbReference>
<protein>
    <recommendedName>
        <fullName evidence="2">non-specific serine/threonine protein kinase</fullName>
        <ecNumber evidence="2">2.7.11.1</ecNumber>
    </recommendedName>
</protein>
<dbReference type="GO" id="GO:0005886">
    <property type="term" value="C:plasma membrane"/>
    <property type="evidence" value="ECO:0000318"/>
    <property type="project" value="GO_Central"/>
</dbReference>
<dbReference type="Pfam" id="PF01453">
    <property type="entry name" value="B_lectin"/>
    <property type="match status" value="1"/>
</dbReference>
<keyword evidence="3" id="KW-0472">Membrane</keyword>
<evidence type="ECO:0000259" key="15">
    <source>
        <dbReference type="PROSITE" id="PS50011"/>
    </source>
</evidence>
<dbReference type="PROSITE" id="PS00108">
    <property type="entry name" value="PROTEIN_KINASE_ST"/>
    <property type="match status" value="1"/>
</dbReference>
<dbReference type="PROSITE" id="PS50011">
    <property type="entry name" value="PROTEIN_KINASE_DOM"/>
    <property type="match status" value="1"/>
</dbReference>
<dbReference type="Gene3D" id="1.10.510.10">
    <property type="entry name" value="Transferase(Phosphotransferase) domain 1"/>
    <property type="match status" value="1"/>
</dbReference>
<evidence type="ECO:0000256" key="13">
    <source>
        <dbReference type="ARBA" id="ARBA00048679"/>
    </source>
</evidence>
<evidence type="ECO:0000256" key="6">
    <source>
        <dbReference type="ARBA" id="ARBA00022729"/>
    </source>
</evidence>
<keyword evidence="11" id="KW-0325">Glycoprotein</keyword>
<evidence type="ECO:0000256" key="4">
    <source>
        <dbReference type="ARBA" id="ARBA00022527"/>
    </source>
</evidence>
<keyword evidence="6" id="KW-0732">Signal</keyword>
<organism evidence="19 20">
    <name type="scientific">Erythranthe guttata</name>
    <name type="common">Yellow monkey flower</name>
    <name type="synonym">Mimulus guttatus</name>
    <dbReference type="NCBI Taxonomy" id="4155"/>
    <lineage>
        <taxon>Eukaryota</taxon>
        <taxon>Viridiplantae</taxon>
        <taxon>Streptophyta</taxon>
        <taxon>Embryophyta</taxon>
        <taxon>Tracheophyta</taxon>
        <taxon>Spermatophyta</taxon>
        <taxon>Magnoliopsida</taxon>
        <taxon>eudicotyledons</taxon>
        <taxon>Gunneridae</taxon>
        <taxon>Pentapetalae</taxon>
        <taxon>asterids</taxon>
        <taxon>lamiids</taxon>
        <taxon>Lamiales</taxon>
        <taxon>Phrymaceae</taxon>
        <taxon>Erythranthe</taxon>
    </lineage>
</organism>
<dbReference type="Proteomes" id="UP000030748">
    <property type="component" value="Unassembled WGS sequence"/>
</dbReference>
<keyword evidence="20" id="KW-1185">Reference proteome</keyword>
<evidence type="ECO:0000313" key="20">
    <source>
        <dbReference type="Proteomes" id="UP000030748"/>
    </source>
</evidence>
<evidence type="ECO:0000256" key="2">
    <source>
        <dbReference type="ARBA" id="ARBA00012513"/>
    </source>
</evidence>
<dbReference type="InterPro" id="IPR036426">
    <property type="entry name" value="Bulb-type_lectin_dom_sf"/>
</dbReference>
<dbReference type="InterPro" id="IPR008271">
    <property type="entry name" value="Ser/Thr_kinase_AS"/>
</dbReference>
<evidence type="ECO:0000256" key="1">
    <source>
        <dbReference type="ARBA" id="ARBA00004251"/>
    </source>
</evidence>
<dbReference type="CDD" id="cd14066">
    <property type="entry name" value="STKc_IRAK"/>
    <property type="match status" value="1"/>
</dbReference>
<feature type="domain" description="Bulb-type lectin" evidence="17">
    <location>
        <begin position="4"/>
        <end position="132"/>
    </location>
</feature>
<dbReference type="AlphaFoldDB" id="A0A022QKT8"/>
<evidence type="ECO:0000256" key="10">
    <source>
        <dbReference type="ARBA" id="ARBA00023157"/>
    </source>
</evidence>
<comment type="catalytic activity">
    <reaction evidence="13">
        <text>L-seryl-[protein] + ATP = O-phospho-L-seryl-[protein] + ADP + H(+)</text>
        <dbReference type="Rhea" id="RHEA:17989"/>
        <dbReference type="Rhea" id="RHEA-COMP:9863"/>
        <dbReference type="Rhea" id="RHEA-COMP:11604"/>
        <dbReference type="ChEBI" id="CHEBI:15378"/>
        <dbReference type="ChEBI" id="CHEBI:29999"/>
        <dbReference type="ChEBI" id="CHEBI:30616"/>
        <dbReference type="ChEBI" id="CHEBI:83421"/>
        <dbReference type="ChEBI" id="CHEBI:456216"/>
        <dbReference type="EC" id="2.7.11.1"/>
    </reaction>
</comment>
<dbReference type="GO" id="GO:0048544">
    <property type="term" value="P:recognition of pollen"/>
    <property type="evidence" value="ECO:0007669"/>
    <property type="project" value="InterPro"/>
</dbReference>
<evidence type="ECO:0000256" key="3">
    <source>
        <dbReference type="ARBA" id="ARBA00022475"/>
    </source>
</evidence>
<dbReference type="SMART" id="SM00473">
    <property type="entry name" value="PAN_AP"/>
    <property type="match status" value="1"/>
</dbReference>
<evidence type="ECO:0000256" key="9">
    <source>
        <dbReference type="ARBA" id="ARBA00022840"/>
    </source>
</evidence>
<dbReference type="SMART" id="SM00108">
    <property type="entry name" value="B_lectin"/>
    <property type="match status" value="1"/>
</dbReference>
<dbReference type="GO" id="GO:0007165">
    <property type="term" value="P:signal transduction"/>
    <property type="evidence" value="ECO:0000318"/>
    <property type="project" value="GO_Central"/>
</dbReference>
<dbReference type="PROSITE" id="PS50927">
    <property type="entry name" value="BULB_LECTIN"/>
    <property type="match status" value="1"/>
</dbReference>
<feature type="domain" description="Apple" evidence="18">
    <location>
        <begin position="323"/>
        <end position="404"/>
    </location>
</feature>
<dbReference type="GO" id="GO:0004674">
    <property type="term" value="F:protein serine/threonine kinase activity"/>
    <property type="evidence" value="ECO:0000318"/>
    <property type="project" value="GO_Central"/>
</dbReference>
<dbReference type="InterPro" id="IPR000742">
    <property type="entry name" value="EGF"/>
</dbReference>
<evidence type="ECO:0000256" key="11">
    <source>
        <dbReference type="ARBA" id="ARBA00023180"/>
    </source>
</evidence>
<reference evidence="19 20" key="1">
    <citation type="journal article" date="2013" name="Proc. Natl. Acad. Sci. U.S.A.">
        <title>Fine-scale variation in meiotic recombination in Mimulus inferred from population shotgun sequencing.</title>
        <authorList>
            <person name="Hellsten U."/>
            <person name="Wright K.M."/>
            <person name="Jenkins J."/>
            <person name="Shu S."/>
            <person name="Yuan Y."/>
            <person name="Wessler S.R."/>
            <person name="Schmutz J."/>
            <person name="Willis J.H."/>
            <person name="Rokhsar D.S."/>
        </authorList>
    </citation>
    <scope>NUCLEOTIDE SEQUENCE [LARGE SCALE GENOMIC DNA]</scope>
    <source>
        <strain evidence="20">cv. DUN x IM62</strain>
    </source>
</reference>
<dbReference type="InterPro" id="IPR001480">
    <property type="entry name" value="Bulb-type_lectin_dom"/>
</dbReference>
<feature type="domain" description="Protein kinase" evidence="15">
    <location>
        <begin position="433"/>
        <end position="708"/>
    </location>
</feature>
<evidence type="ECO:0000259" key="18">
    <source>
        <dbReference type="PROSITE" id="PS50948"/>
    </source>
</evidence>
<dbReference type="InterPro" id="IPR024171">
    <property type="entry name" value="SRK-like_kinase"/>
</dbReference>
<dbReference type="InterPro" id="IPR000858">
    <property type="entry name" value="S_locus_glycoprot_dom"/>
</dbReference>
<dbReference type="PROSITE" id="PS50948">
    <property type="entry name" value="PAN"/>
    <property type="match status" value="1"/>
</dbReference>
<feature type="non-terminal residue" evidence="19">
    <location>
        <position position="1"/>
    </location>
</feature>
<evidence type="ECO:0000256" key="7">
    <source>
        <dbReference type="ARBA" id="ARBA00022741"/>
    </source>
</evidence>
<keyword evidence="7" id="KW-0547">Nucleotide-binding</keyword>
<dbReference type="PIRSF" id="PIRSF000641">
    <property type="entry name" value="SRK"/>
    <property type="match status" value="1"/>
</dbReference>
<comment type="caution">
    <text evidence="14">Lacks conserved residue(s) required for the propagation of feature annotation.</text>
</comment>
<dbReference type="PANTHER" id="PTHR27002">
    <property type="entry name" value="RECEPTOR-LIKE SERINE/THREONINE-PROTEIN KINASE SD1-8"/>
    <property type="match status" value="1"/>
</dbReference>
<keyword evidence="3" id="KW-1003">Cell membrane</keyword>
<dbReference type="GO" id="GO:0005524">
    <property type="term" value="F:ATP binding"/>
    <property type="evidence" value="ECO:0007669"/>
    <property type="project" value="UniProtKB-KW"/>
</dbReference>
<evidence type="ECO:0000256" key="5">
    <source>
        <dbReference type="ARBA" id="ARBA00022679"/>
    </source>
</evidence>
<dbReference type="Gene3D" id="2.90.10.10">
    <property type="entry name" value="Bulb-type lectin domain"/>
    <property type="match status" value="1"/>
</dbReference>
<evidence type="ECO:0000259" key="16">
    <source>
        <dbReference type="PROSITE" id="PS50026"/>
    </source>
</evidence>
<dbReference type="InterPro" id="IPR000719">
    <property type="entry name" value="Prot_kinase_dom"/>
</dbReference>
<dbReference type="FunFam" id="1.10.510.10:FF:000060">
    <property type="entry name" value="G-type lectin S-receptor-like serine/threonine-protein kinase"/>
    <property type="match status" value="1"/>
</dbReference>
<keyword evidence="4" id="KW-0723">Serine/threonine-protein kinase</keyword>
<gene>
    <name evidence="19" type="ORF">MIMGU_mgv1a024531mg</name>
</gene>
<evidence type="ECO:0000259" key="17">
    <source>
        <dbReference type="PROSITE" id="PS50927"/>
    </source>
</evidence>
<dbReference type="SMART" id="SM00220">
    <property type="entry name" value="S_TKc"/>
    <property type="match status" value="1"/>
</dbReference>
<dbReference type="InterPro" id="IPR001245">
    <property type="entry name" value="Ser-Thr/Tyr_kinase_cat_dom"/>
</dbReference>
<dbReference type="GO" id="GO:0006955">
    <property type="term" value="P:immune response"/>
    <property type="evidence" value="ECO:0000318"/>
    <property type="project" value="GO_Central"/>
</dbReference>
<dbReference type="InterPro" id="IPR003609">
    <property type="entry name" value="Pan_app"/>
</dbReference>
<dbReference type="PROSITE" id="PS50026">
    <property type="entry name" value="EGF_3"/>
    <property type="match status" value="1"/>
</dbReference>
<dbReference type="Gene3D" id="3.30.200.20">
    <property type="entry name" value="Phosphorylase Kinase, domain 1"/>
    <property type="match status" value="1"/>
</dbReference>
<dbReference type="InterPro" id="IPR011009">
    <property type="entry name" value="Kinase-like_dom_sf"/>
</dbReference>
<keyword evidence="9" id="KW-0067">ATP-binding</keyword>
<dbReference type="SUPFAM" id="SSF51110">
    <property type="entry name" value="alpha-D-mannose-specific plant lectins"/>
    <property type="match status" value="1"/>
</dbReference>
<evidence type="ECO:0000313" key="19">
    <source>
        <dbReference type="EMBL" id="EYU27868.1"/>
    </source>
</evidence>
<keyword evidence="8" id="KW-0418">Kinase</keyword>
<comment type="catalytic activity">
    <reaction evidence="12">
        <text>L-threonyl-[protein] + ATP = O-phospho-L-threonyl-[protein] + ADP + H(+)</text>
        <dbReference type="Rhea" id="RHEA:46608"/>
        <dbReference type="Rhea" id="RHEA-COMP:11060"/>
        <dbReference type="Rhea" id="RHEA-COMP:11605"/>
        <dbReference type="ChEBI" id="CHEBI:15378"/>
        <dbReference type="ChEBI" id="CHEBI:30013"/>
        <dbReference type="ChEBI" id="CHEBI:30616"/>
        <dbReference type="ChEBI" id="CHEBI:61977"/>
        <dbReference type="ChEBI" id="CHEBI:456216"/>
        <dbReference type="EC" id="2.7.11.1"/>
    </reaction>
</comment>
<evidence type="ECO:0000256" key="14">
    <source>
        <dbReference type="PROSITE-ProRule" id="PRU00076"/>
    </source>
</evidence>
<keyword evidence="5" id="KW-0808">Transferase</keyword>
<keyword evidence="10" id="KW-1015">Disulfide bond</keyword>
<dbReference type="Pfam" id="PF07714">
    <property type="entry name" value="PK_Tyr_Ser-Thr"/>
    <property type="match status" value="1"/>
</dbReference>
<dbReference type="EC" id="2.7.11.1" evidence="2"/>
<dbReference type="EMBL" id="KI631456">
    <property type="protein sequence ID" value="EYU27868.1"/>
    <property type="molecule type" value="Genomic_DNA"/>
</dbReference>
<accession>A0A022QKT8</accession>
<comment type="subcellular location">
    <subcellularLocation>
        <location evidence="1">Cell membrane</location>
        <topology evidence="1">Single-pass type I membrane protein</topology>
    </subcellularLocation>
</comment>
<dbReference type="CDD" id="cd01098">
    <property type="entry name" value="PAN_AP_plant"/>
    <property type="match status" value="1"/>
</dbReference>